<name>A0A397U9D1_9GLOM</name>
<reference evidence="1 2" key="1">
    <citation type="submission" date="2018-06" db="EMBL/GenBank/DDBJ databases">
        <title>Comparative genomics reveals the genomic features of Rhizophagus irregularis, R. cerebriforme, R. diaphanum and Gigaspora rosea, and their symbiotic lifestyle signature.</title>
        <authorList>
            <person name="Morin E."/>
            <person name="San Clemente H."/>
            <person name="Chen E.C.H."/>
            <person name="De La Providencia I."/>
            <person name="Hainaut M."/>
            <person name="Kuo A."/>
            <person name="Kohler A."/>
            <person name="Murat C."/>
            <person name="Tang N."/>
            <person name="Roy S."/>
            <person name="Loubradou J."/>
            <person name="Henrissat B."/>
            <person name="Grigoriev I.V."/>
            <person name="Corradi N."/>
            <person name="Roux C."/>
            <person name="Martin F.M."/>
        </authorList>
    </citation>
    <scope>NUCLEOTIDE SEQUENCE [LARGE SCALE GENOMIC DNA]</scope>
    <source>
        <strain evidence="1 2">DAOM 194757</strain>
    </source>
</reference>
<evidence type="ECO:0000313" key="2">
    <source>
        <dbReference type="Proteomes" id="UP000266673"/>
    </source>
</evidence>
<organism evidence="1 2">
    <name type="scientific">Gigaspora rosea</name>
    <dbReference type="NCBI Taxonomy" id="44941"/>
    <lineage>
        <taxon>Eukaryota</taxon>
        <taxon>Fungi</taxon>
        <taxon>Fungi incertae sedis</taxon>
        <taxon>Mucoromycota</taxon>
        <taxon>Glomeromycotina</taxon>
        <taxon>Glomeromycetes</taxon>
        <taxon>Diversisporales</taxon>
        <taxon>Gigasporaceae</taxon>
        <taxon>Gigaspora</taxon>
    </lineage>
</organism>
<gene>
    <name evidence="1" type="ORF">C2G38_2224259</name>
</gene>
<dbReference type="EMBL" id="QKWP01002337">
    <property type="protein sequence ID" value="RIB03716.1"/>
    <property type="molecule type" value="Genomic_DNA"/>
</dbReference>
<dbReference type="AlphaFoldDB" id="A0A397U9D1"/>
<proteinExistence type="predicted"/>
<protein>
    <submittedName>
        <fullName evidence="1">Uncharacterized protein</fullName>
    </submittedName>
</protein>
<sequence length="86" mass="9967">MQLVGTSLQRAFREAWYRICDPQKTTQGCTSGNKNIDDCIREFQLKAKKYEDKVGEEFSAIWIDGIRTVSRVYDDKGNLQSHYAIM</sequence>
<dbReference type="Proteomes" id="UP000266673">
    <property type="component" value="Unassembled WGS sequence"/>
</dbReference>
<keyword evidence="2" id="KW-1185">Reference proteome</keyword>
<evidence type="ECO:0000313" key="1">
    <source>
        <dbReference type="EMBL" id="RIB03716.1"/>
    </source>
</evidence>
<comment type="caution">
    <text evidence="1">The sequence shown here is derived from an EMBL/GenBank/DDBJ whole genome shotgun (WGS) entry which is preliminary data.</text>
</comment>
<accession>A0A397U9D1</accession>